<dbReference type="InterPro" id="IPR041492">
    <property type="entry name" value="HAD_2"/>
</dbReference>
<reference evidence="1 2" key="1">
    <citation type="submission" date="2020-01" db="EMBL/GenBank/DDBJ databases">
        <title>Anaeroalcalibacter tamaniensis gen. nov., sp. nov., moderately halophilic strictly anaerobic fermenter bacterium from mud volcano of Taman peninsula.</title>
        <authorList>
            <person name="Frolova A."/>
            <person name="Merkel A.Y."/>
            <person name="Slobodkin A.I."/>
        </authorList>
    </citation>
    <scope>NUCLEOTIDE SEQUENCE [LARGE SCALE GENOMIC DNA]</scope>
    <source>
        <strain evidence="1 2">F-3ap</strain>
    </source>
</reference>
<dbReference type="RefSeq" id="WP_162370132.1">
    <property type="nucleotide sequence ID" value="NZ_JAAEEH010000014.1"/>
</dbReference>
<dbReference type="Pfam" id="PF13419">
    <property type="entry name" value="HAD_2"/>
    <property type="match status" value="1"/>
</dbReference>
<dbReference type="InterPro" id="IPR050155">
    <property type="entry name" value="HAD-like_hydrolase_sf"/>
</dbReference>
<accession>A0A7X5HVG7</accession>
<evidence type="ECO:0000313" key="1">
    <source>
        <dbReference type="EMBL" id="NDL67407.1"/>
    </source>
</evidence>
<dbReference type="SUPFAM" id="SSF56784">
    <property type="entry name" value="HAD-like"/>
    <property type="match status" value="1"/>
</dbReference>
<dbReference type="GO" id="GO:0008967">
    <property type="term" value="F:phosphoglycolate phosphatase activity"/>
    <property type="evidence" value="ECO:0007669"/>
    <property type="project" value="TreeGrafter"/>
</dbReference>
<gene>
    <name evidence="1" type="ORF">GXN74_06590</name>
</gene>
<dbReference type="Gene3D" id="1.10.150.240">
    <property type="entry name" value="Putative phosphatase, domain 2"/>
    <property type="match status" value="1"/>
</dbReference>
<dbReference type="PANTHER" id="PTHR43434">
    <property type="entry name" value="PHOSPHOGLYCOLATE PHOSPHATASE"/>
    <property type="match status" value="1"/>
</dbReference>
<dbReference type="InterPro" id="IPR023214">
    <property type="entry name" value="HAD_sf"/>
</dbReference>
<name>A0A7X5HVG7_9FIRM</name>
<keyword evidence="2" id="KW-1185">Reference proteome</keyword>
<dbReference type="InterPro" id="IPR036412">
    <property type="entry name" value="HAD-like_sf"/>
</dbReference>
<dbReference type="Gene3D" id="3.40.50.1000">
    <property type="entry name" value="HAD superfamily/HAD-like"/>
    <property type="match status" value="2"/>
</dbReference>
<evidence type="ECO:0000313" key="2">
    <source>
        <dbReference type="Proteomes" id="UP000461585"/>
    </source>
</evidence>
<dbReference type="InterPro" id="IPR023198">
    <property type="entry name" value="PGP-like_dom2"/>
</dbReference>
<dbReference type="AlphaFoldDB" id="A0A7X5HVG7"/>
<proteinExistence type="predicted"/>
<dbReference type="EMBL" id="JAAEEH010000014">
    <property type="protein sequence ID" value="NDL67407.1"/>
    <property type="molecule type" value="Genomic_DNA"/>
</dbReference>
<comment type="caution">
    <text evidence="1">The sequence shown here is derived from an EMBL/GenBank/DDBJ whole genome shotgun (WGS) entry which is preliminary data.</text>
</comment>
<organism evidence="1 2">
    <name type="scientific">Anaerotalea alkaliphila</name>
    <dbReference type="NCBI Taxonomy" id="2662126"/>
    <lineage>
        <taxon>Bacteria</taxon>
        <taxon>Bacillati</taxon>
        <taxon>Bacillota</taxon>
        <taxon>Clostridia</taxon>
        <taxon>Eubacteriales</taxon>
        <taxon>Anaerotalea</taxon>
    </lineage>
</organism>
<protein>
    <submittedName>
        <fullName evidence="1">HAD hydrolase-like protein</fullName>
    </submittedName>
</protein>
<sequence length="192" mass="21417">MEIKLVIFDLDGTLVDSLPGLAHAMNLVLAEEGYPLHPEESYRHFVGHGIKNLVFKALPEEAAREEALLEACHGKMLGTYGRDWDHALRLYEGIPSLLDALKERGIRMAVNTNKDQAITRKIMETAGTQPEETLYVGDTLVDVETARNSGAFCAAVTWGFRTREELEEGGVGWMVDRPLELLEILEGRKKTP</sequence>
<dbReference type="PANTHER" id="PTHR43434:SF1">
    <property type="entry name" value="PHOSPHOGLYCOLATE PHOSPHATASE"/>
    <property type="match status" value="1"/>
</dbReference>
<dbReference type="GO" id="GO:0005829">
    <property type="term" value="C:cytosol"/>
    <property type="evidence" value="ECO:0007669"/>
    <property type="project" value="TreeGrafter"/>
</dbReference>
<dbReference type="GO" id="GO:0006281">
    <property type="term" value="P:DNA repair"/>
    <property type="evidence" value="ECO:0007669"/>
    <property type="project" value="TreeGrafter"/>
</dbReference>
<dbReference type="Proteomes" id="UP000461585">
    <property type="component" value="Unassembled WGS sequence"/>
</dbReference>
<keyword evidence="1" id="KW-0378">Hydrolase</keyword>